<dbReference type="GO" id="GO:0005524">
    <property type="term" value="F:ATP binding"/>
    <property type="evidence" value="ECO:0007669"/>
    <property type="project" value="UniProtKB-KW"/>
</dbReference>
<dbReference type="OrthoDB" id="9802264at2"/>
<dbReference type="PROSITE" id="PS00211">
    <property type="entry name" value="ABC_TRANSPORTER_1"/>
    <property type="match status" value="1"/>
</dbReference>
<keyword evidence="2 4" id="KW-0067">ATP-binding</keyword>
<sequence>MLSCDLSYRRGQFELNIALQTQAQVTGILGTSGSGKSTLLKVLAGLLKPQQGRIEFNEQVFFDSQTRQYTPSYQRHVGLVFQDGQLFPHLNVRQNLLYGYRYLKPAQRRFELAQIVALLDIDALIERRITQLSGGEAQRVALGRALLYSPRLLLLDEPLSALDTRLKQQILPFFARIRDEIQIPMIYVTHQPQELEYLQADILHMAQGKLIHLP</sequence>
<dbReference type="InterPro" id="IPR003439">
    <property type="entry name" value="ABC_transporter-like_ATP-bd"/>
</dbReference>
<dbReference type="AlphaFoldDB" id="A0A4Y7XFV7"/>
<dbReference type="PANTHER" id="PTHR43514">
    <property type="entry name" value="ABC TRANSPORTER I FAMILY MEMBER 10"/>
    <property type="match status" value="1"/>
</dbReference>
<proteinExistence type="predicted"/>
<evidence type="ECO:0000313" key="5">
    <source>
        <dbReference type="Proteomes" id="UP000297834"/>
    </source>
</evidence>
<protein>
    <submittedName>
        <fullName evidence="4">ATP-binding cassette domain-containing protein</fullName>
    </submittedName>
</protein>
<evidence type="ECO:0000256" key="2">
    <source>
        <dbReference type="ARBA" id="ARBA00022840"/>
    </source>
</evidence>
<dbReference type="RefSeq" id="WP_134243080.1">
    <property type="nucleotide sequence ID" value="NZ_SNTY01000005.1"/>
</dbReference>
<name>A0A4Y7XFV7_9GAMM</name>
<dbReference type="SUPFAM" id="SSF52540">
    <property type="entry name" value="P-loop containing nucleoside triphosphate hydrolases"/>
    <property type="match status" value="1"/>
</dbReference>
<dbReference type="GO" id="GO:0016887">
    <property type="term" value="F:ATP hydrolysis activity"/>
    <property type="evidence" value="ECO:0007669"/>
    <property type="project" value="InterPro"/>
</dbReference>
<dbReference type="PANTHER" id="PTHR43514:SF4">
    <property type="entry name" value="ABC TRANSPORTER I FAMILY MEMBER 10"/>
    <property type="match status" value="1"/>
</dbReference>
<feature type="domain" description="ABC transporter" evidence="3">
    <location>
        <begin position="1"/>
        <end position="213"/>
    </location>
</feature>
<dbReference type="STRING" id="1120977.GCA_000619845_01003"/>
<evidence type="ECO:0000256" key="1">
    <source>
        <dbReference type="ARBA" id="ARBA00022741"/>
    </source>
</evidence>
<keyword evidence="1" id="KW-0547">Nucleotide-binding</keyword>
<dbReference type="Gene3D" id="3.40.50.300">
    <property type="entry name" value="P-loop containing nucleotide triphosphate hydrolases"/>
    <property type="match status" value="1"/>
</dbReference>
<dbReference type="EMBL" id="SNTY01000005">
    <property type="protein sequence ID" value="TEU30707.1"/>
    <property type="molecule type" value="Genomic_DNA"/>
</dbReference>
<dbReference type="Proteomes" id="UP000297834">
    <property type="component" value="Unassembled WGS sequence"/>
</dbReference>
<dbReference type="InterPro" id="IPR050334">
    <property type="entry name" value="Molybdenum_import_ModC"/>
</dbReference>
<evidence type="ECO:0000259" key="3">
    <source>
        <dbReference type="PROSITE" id="PS50893"/>
    </source>
</evidence>
<reference evidence="4 5" key="1">
    <citation type="submission" date="2019-03" db="EMBL/GenBank/DDBJ databases">
        <title>Alkanindiges illinoisensis: a potential pathogenic isolated from ascites of a gastric cancer patient with abdominal metastasis.</title>
        <authorList>
            <person name="Hu X."/>
            <person name="Yang B."/>
            <person name="Yan X."/>
            <person name="Lin L."/>
            <person name="Zhao H."/>
            <person name="Zhou F."/>
            <person name="Su B."/>
            <person name="Chen J."/>
            <person name="Rui Y."/>
            <person name="Wang Q."/>
            <person name="Zheng L."/>
        </authorList>
    </citation>
    <scope>NUCLEOTIDE SEQUENCE [LARGE SCALE GENOMIC DNA]</scope>
    <source>
        <strain evidence="4 5">NFYY 23406</strain>
    </source>
</reference>
<accession>A0A4Y7XFV7</accession>
<dbReference type="PROSITE" id="PS50893">
    <property type="entry name" value="ABC_TRANSPORTER_2"/>
    <property type="match status" value="1"/>
</dbReference>
<dbReference type="SMART" id="SM00382">
    <property type="entry name" value="AAA"/>
    <property type="match status" value="1"/>
</dbReference>
<evidence type="ECO:0000313" key="4">
    <source>
        <dbReference type="EMBL" id="TEU30707.1"/>
    </source>
</evidence>
<gene>
    <name evidence="4" type="ORF">E2B99_00620</name>
</gene>
<comment type="caution">
    <text evidence="4">The sequence shown here is derived from an EMBL/GenBank/DDBJ whole genome shotgun (WGS) entry which is preliminary data.</text>
</comment>
<organism evidence="4 5">
    <name type="scientific">Alkanindiges illinoisensis</name>
    <dbReference type="NCBI Taxonomy" id="197183"/>
    <lineage>
        <taxon>Bacteria</taxon>
        <taxon>Pseudomonadati</taxon>
        <taxon>Pseudomonadota</taxon>
        <taxon>Gammaproteobacteria</taxon>
        <taxon>Moraxellales</taxon>
        <taxon>Moraxellaceae</taxon>
        <taxon>Alkanindiges</taxon>
    </lineage>
</organism>
<dbReference type="InterPro" id="IPR027417">
    <property type="entry name" value="P-loop_NTPase"/>
</dbReference>
<keyword evidence="5" id="KW-1185">Reference proteome</keyword>
<dbReference type="InterPro" id="IPR003593">
    <property type="entry name" value="AAA+_ATPase"/>
</dbReference>
<dbReference type="InterPro" id="IPR017871">
    <property type="entry name" value="ABC_transporter-like_CS"/>
</dbReference>
<dbReference type="Pfam" id="PF00005">
    <property type="entry name" value="ABC_tran"/>
    <property type="match status" value="1"/>
</dbReference>